<keyword evidence="2" id="KW-1185">Reference proteome</keyword>
<proteinExistence type="predicted"/>
<comment type="caution">
    <text evidence="1">The sequence shown here is derived from an EMBL/GenBank/DDBJ whole genome shotgun (WGS) entry which is preliminary data.</text>
</comment>
<evidence type="ECO:0000313" key="2">
    <source>
        <dbReference type="Proteomes" id="UP000823399"/>
    </source>
</evidence>
<dbReference type="GeneID" id="64701738"/>
<dbReference type="AlphaFoldDB" id="A0A9P7K0A0"/>
<name>A0A9P7K0A0_9AGAM</name>
<dbReference type="OrthoDB" id="2677917at2759"/>
<evidence type="ECO:0000313" key="1">
    <source>
        <dbReference type="EMBL" id="KAG2120467.1"/>
    </source>
</evidence>
<dbReference type="Proteomes" id="UP000823399">
    <property type="component" value="Unassembled WGS sequence"/>
</dbReference>
<accession>A0A9P7K0A0</accession>
<dbReference type="EMBL" id="JABBWM010000001">
    <property type="protein sequence ID" value="KAG2120467.1"/>
    <property type="molecule type" value="Genomic_DNA"/>
</dbReference>
<dbReference type="SUPFAM" id="SSF140996">
    <property type="entry name" value="Hermes dimerisation domain"/>
    <property type="match status" value="1"/>
</dbReference>
<protein>
    <submittedName>
        <fullName evidence="1">Uncharacterized protein</fullName>
    </submittedName>
</protein>
<gene>
    <name evidence="1" type="ORF">F5147DRAFT_741496</name>
</gene>
<dbReference type="RefSeq" id="XP_041299843.1">
    <property type="nucleotide sequence ID" value="XM_041439479.1"/>
</dbReference>
<reference evidence="1" key="1">
    <citation type="journal article" date="2020" name="New Phytol.">
        <title>Comparative genomics reveals dynamic genome evolution in host specialist ectomycorrhizal fungi.</title>
        <authorList>
            <person name="Lofgren L.A."/>
            <person name="Nguyen N.H."/>
            <person name="Vilgalys R."/>
            <person name="Ruytinx J."/>
            <person name="Liao H.L."/>
            <person name="Branco S."/>
            <person name="Kuo A."/>
            <person name="LaButti K."/>
            <person name="Lipzen A."/>
            <person name="Andreopoulos W."/>
            <person name="Pangilinan J."/>
            <person name="Riley R."/>
            <person name="Hundley H."/>
            <person name="Na H."/>
            <person name="Barry K."/>
            <person name="Grigoriev I.V."/>
            <person name="Stajich J.E."/>
            <person name="Kennedy P.G."/>
        </authorList>
    </citation>
    <scope>NUCLEOTIDE SEQUENCE</scope>
    <source>
        <strain evidence="1">FC423</strain>
    </source>
</reference>
<sequence>MIILLATYFIAHQFKCCARGCKTTIRRFLDKKDARSTGNMRKHVKSCWGDEVLQSADQAKDAQEVRTKIVGSILWNGSITTSFERKGKGKVTYSHRQHTWTETNLRPFEIIKDKGFQSLMKTRRPEYYLPLPATVSHDVWLEHEGKVNFTTDGWTSTNHRALVTVSVHLKLKGVPLSLLLDIVEIPKVRMTYFCLT</sequence>
<organism evidence="1 2">
    <name type="scientific">Suillus discolor</name>
    <dbReference type="NCBI Taxonomy" id="1912936"/>
    <lineage>
        <taxon>Eukaryota</taxon>
        <taxon>Fungi</taxon>
        <taxon>Dikarya</taxon>
        <taxon>Basidiomycota</taxon>
        <taxon>Agaricomycotina</taxon>
        <taxon>Agaricomycetes</taxon>
        <taxon>Agaricomycetidae</taxon>
        <taxon>Boletales</taxon>
        <taxon>Suillineae</taxon>
        <taxon>Suillaceae</taxon>
        <taxon>Suillus</taxon>
    </lineage>
</organism>